<dbReference type="PANTHER" id="PTHR30595:SF6">
    <property type="entry name" value="SCHLAFEN ALBA-2 DOMAIN-CONTAINING PROTEIN"/>
    <property type="match status" value="1"/>
</dbReference>
<dbReference type="RefSeq" id="WP_012414727.1">
    <property type="nucleotide sequence ID" value="NC_010644.1"/>
</dbReference>
<dbReference type="InterPro" id="IPR038461">
    <property type="entry name" value="Schlafen_AlbA_2_dom_sf"/>
</dbReference>
<dbReference type="KEGG" id="emi:Emin_0557"/>
<evidence type="ECO:0000259" key="1">
    <source>
        <dbReference type="Pfam" id="PF04326"/>
    </source>
</evidence>
<keyword evidence="3" id="KW-1185">Reference proteome</keyword>
<evidence type="ECO:0000313" key="3">
    <source>
        <dbReference type="Proteomes" id="UP000001029"/>
    </source>
</evidence>
<dbReference type="STRING" id="445932.Emin_0557"/>
<dbReference type="OrthoDB" id="9810282at2"/>
<gene>
    <name evidence="2" type="ordered locus">Emin_0557</name>
</gene>
<reference evidence="2 3" key="1">
    <citation type="journal article" date="2009" name="Appl. Environ. Microbiol.">
        <title>Genomic analysis of 'Elusimicrobium minutum,' the first cultivated representative of the phylum 'Elusimicrobia' (formerly termite group 1).</title>
        <authorList>
            <person name="Herlemann D.P.R."/>
            <person name="Geissinger O."/>
            <person name="Ikeda-Ohtsubo W."/>
            <person name="Kunin V."/>
            <person name="Sun H."/>
            <person name="Lapidus A."/>
            <person name="Hugenholtz P."/>
            <person name="Brune A."/>
        </authorList>
    </citation>
    <scope>NUCLEOTIDE SEQUENCE [LARGE SCALE GENOMIC DNA]</scope>
    <source>
        <strain evidence="2 3">Pei191</strain>
    </source>
</reference>
<evidence type="ECO:0000313" key="2">
    <source>
        <dbReference type="EMBL" id="ACC98112.1"/>
    </source>
</evidence>
<dbReference type="HOGENOM" id="CLU_768902_0_0_0"/>
<accession>B2KCJ1</accession>
<protein>
    <submittedName>
        <fullName evidence="2">Putative transcriptional regulator</fullName>
    </submittedName>
</protein>
<proteinExistence type="predicted"/>
<dbReference type="Pfam" id="PF04326">
    <property type="entry name" value="SLFN_AlbA_2"/>
    <property type="match status" value="1"/>
</dbReference>
<dbReference type="AlphaFoldDB" id="B2KCJ1"/>
<name>B2KCJ1_ELUMP</name>
<dbReference type="EMBL" id="CP001055">
    <property type="protein sequence ID" value="ACC98112.1"/>
    <property type="molecule type" value="Genomic_DNA"/>
</dbReference>
<organism evidence="2 3">
    <name type="scientific">Elusimicrobium minutum (strain Pei191)</name>
    <dbReference type="NCBI Taxonomy" id="445932"/>
    <lineage>
        <taxon>Bacteria</taxon>
        <taxon>Pseudomonadati</taxon>
        <taxon>Elusimicrobiota</taxon>
        <taxon>Elusimicrobia</taxon>
        <taxon>Elusimicrobiales</taxon>
        <taxon>Elusimicrobiaceae</taxon>
        <taxon>Elusimicrobium</taxon>
    </lineage>
</organism>
<feature type="domain" description="Schlafen AlbA-2" evidence="1">
    <location>
        <begin position="25"/>
        <end position="144"/>
    </location>
</feature>
<dbReference type="Gene3D" id="3.30.950.30">
    <property type="entry name" value="Schlafen, AAA domain"/>
    <property type="match status" value="1"/>
</dbReference>
<dbReference type="PANTHER" id="PTHR30595">
    <property type="entry name" value="GLPR-RELATED TRANSCRIPTIONAL REPRESSOR"/>
    <property type="match status" value="1"/>
</dbReference>
<dbReference type="InterPro" id="IPR007421">
    <property type="entry name" value="Schlafen_AlbA_2_dom"/>
</dbReference>
<dbReference type="Proteomes" id="UP000001029">
    <property type="component" value="Chromosome"/>
</dbReference>
<sequence>MLFNKPIHEITFEDVVKFCEKMVPEGKQLDYKYFLPKNNEKFAKSIASFANAMGGTIIIGVKDDKNDSPTPPFTGIPFQYKIRNKIEDIIQTYIDPVVFVDINVCGNSHGQMFVVVNIPQSNLTPHLVGKMKRAYIRTGQSSRPEIIVHPDKLPWLLDHRKKSEALRHILLDKAGKHFDNYIKSLSLRSDSQKAVLAVSLIPMYPQEPLLDYHDLRPVMEGLFPGGQTKTVQDGITKLGDKDISMLELNSYGLIYFKKVLVPNADNAVLNFADLEQDIRVFFKTATNFNRHIAFGGPLSFRFTITNARGVEVFYNDKRASVLEDFIRTDCIYTSSKIELDMDNISEQILNKTAWALDIGK</sequence>